<dbReference type="Proteomes" id="UP000319342">
    <property type="component" value="Chromosome"/>
</dbReference>
<keyword evidence="4 6" id="KW-0238">DNA-binding</keyword>
<sequence>MSHHDSDATTISAALELLTAHGFDDLARPLEMLLNAAMRLERSAYLGAGPFERSDDRRGYANGFKPKTVASRLGELNLSIPKTRDVRDGVEPFYPKALERGERSEQALRLALAEMYVQGVSTRKVKAITEELCGMSISSSQVSRLAAELDDELDAWRQRPLGAVRYLVLDATYVKVRHAGSVMDCAILVAAGVREDGKRAVLGVSVSLSEAEVHWRGFLESLLERGMHGVELVTTDDHKGLRAALRAVLPSVMWQRCQVHLQRNAAAHVPKVEMRGPVASRLRSIFNAPSRVHAEQLLREAAAEYAETAPKLAAWIEENVREGLNVFGLPEHHRRRLRSSNMLERLNREIKRRTRVASLFPNEASALRLVTAVLAEVSEEWETGRVYLSMDAT</sequence>
<dbReference type="GO" id="GO:0006313">
    <property type="term" value="P:DNA transposition"/>
    <property type="evidence" value="ECO:0007669"/>
    <property type="project" value="UniProtKB-UniRule"/>
</dbReference>
<dbReference type="EMBL" id="CP036290">
    <property type="protein sequence ID" value="QDU83994.1"/>
    <property type="molecule type" value="Genomic_DNA"/>
</dbReference>
<proteinExistence type="inferred from homology"/>
<dbReference type="RefSeq" id="WP_145184694.1">
    <property type="nucleotide sequence ID" value="NZ_CP036290.1"/>
</dbReference>
<keyword evidence="5 6" id="KW-0233">DNA recombination</keyword>
<dbReference type="OrthoDB" id="355828at2"/>
<evidence type="ECO:0000256" key="2">
    <source>
        <dbReference type="ARBA" id="ARBA00010961"/>
    </source>
</evidence>
<dbReference type="InterPro" id="IPR001207">
    <property type="entry name" value="Transposase_mutator"/>
</dbReference>
<evidence type="ECO:0000313" key="10">
    <source>
        <dbReference type="EMBL" id="QDU84039.1"/>
    </source>
</evidence>
<dbReference type="EMBL" id="CP036290">
    <property type="protein sequence ID" value="QDU84039.1"/>
    <property type="molecule type" value="Genomic_DNA"/>
</dbReference>
<dbReference type="GO" id="GO:0003677">
    <property type="term" value="F:DNA binding"/>
    <property type="evidence" value="ECO:0007669"/>
    <property type="project" value="UniProtKB-UniRule"/>
</dbReference>
<evidence type="ECO:0000313" key="8">
    <source>
        <dbReference type="EMBL" id="QDU83994.1"/>
    </source>
</evidence>
<name>A0A518CXP4_9BACT</name>
<accession>A0A518CXP4</accession>
<evidence type="ECO:0000256" key="6">
    <source>
        <dbReference type="RuleBase" id="RU365089"/>
    </source>
</evidence>
<evidence type="ECO:0000313" key="9">
    <source>
        <dbReference type="EMBL" id="QDU84006.1"/>
    </source>
</evidence>
<comment type="similarity">
    <text evidence="2 6">Belongs to the transposase mutator family.</text>
</comment>
<keyword evidence="6" id="KW-0814">Transposable element</keyword>
<protein>
    <recommendedName>
        <fullName evidence="6">Mutator family transposase</fullName>
    </recommendedName>
</protein>
<dbReference type="PANTHER" id="PTHR33217:SF7">
    <property type="entry name" value="TRANSPOSASE FOR INSERTION SEQUENCE ELEMENT IS1081"/>
    <property type="match status" value="1"/>
</dbReference>
<dbReference type="PANTHER" id="PTHR33217">
    <property type="entry name" value="TRANSPOSASE FOR INSERTION SEQUENCE ELEMENT IS1081"/>
    <property type="match status" value="1"/>
</dbReference>
<evidence type="ECO:0000313" key="7">
    <source>
        <dbReference type="EMBL" id="QDU83982.1"/>
    </source>
</evidence>
<dbReference type="NCBIfam" id="NF033543">
    <property type="entry name" value="transpos_IS256"/>
    <property type="match status" value="1"/>
</dbReference>
<dbReference type="AlphaFoldDB" id="A0A518CXP4"/>
<evidence type="ECO:0000256" key="5">
    <source>
        <dbReference type="ARBA" id="ARBA00023172"/>
    </source>
</evidence>
<keyword evidence="11" id="KW-1185">Reference proteome</keyword>
<evidence type="ECO:0000256" key="4">
    <source>
        <dbReference type="ARBA" id="ARBA00023125"/>
    </source>
</evidence>
<dbReference type="PROSITE" id="PS01007">
    <property type="entry name" value="TRANSPOSASE_MUTATOR"/>
    <property type="match status" value="1"/>
</dbReference>
<keyword evidence="3 6" id="KW-0815">Transposition</keyword>
<gene>
    <name evidence="7" type="ORF">Pla163_10830</name>
    <name evidence="8" type="ORF">Pla163_10950</name>
    <name evidence="9" type="ORF">Pla163_11070</name>
    <name evidence="10" type="ORF">Pla163_11400</name>
</gene>
<dbReference type="Pfam" id="PF00872">
    <property type="entry name" value="Transposase_mut"/>
    <property type="match status" value="1"/>
</dbReference>
<dbReference type="GO" id="GO:0004803">
    <property type="term" value="F:transposase activity"/>
    <property type="evidence" value="ECO:0007669"/>
    <property type="project" value="UniProtKB-UniRule"/>
</dbReference>
<reference evidence="8 11" key="1">
    <citation type="submission" date="2019-02" db="EMBL/GenBank/DDBJ databases">
        <title>Deep-cultivation of Planctomycetes and their phenomic and genomic characterization uncovers novel biology.</title>
        <authorList>
            <person name="Wiegand S."/>
            <person name="Jogler M."/>
            <person name="Boedeker C."/>
            <person name="Pinto D."/>
            <person name="Vollmers J."/>
            <person name="Rivas-Marin E."/>
            <person name="Kohn T."/>
            <person name="Peeters S.H."/>
            <person name="Heuer A."/>
            <person name="Rast P."/>
            <person name="Oberbeckmann S."/>
            <person name="Bunk B."/>
            <person name="Jeske O."/>
            <person name="Meyerdierks A."/>
            <person name="Storesund J.E."/>
            <person name="Kallscheuer N."/>
            <person name="Luecker S."/>
            <person name="Lage O.M."/>
            <person name="Pohl T."/>
            <person name="Merkel B.J."/>
            <person name="Hornburger P."/>
            <person name="Mueller R.-W."/>
            <person name="Bruemmer F."/>
            <person name="Labrenz M."/>
            <person name="Spormann A.M."/>
            <person name="Op den Camp H."/>
            <person name="Overmann J."/>
            <person name="Amann R."/>
            <person name="Jetten M.S.M."/>
            <person name="Mascher T."/>
            <person name="Medema M.H."/>
            <person name="Devos D.P."/>
            <person name="Kaster A.-K."/>
            <person name="Ovreas L."/>
            <person name="Rohde M."/>
            <person name="Galperin M.Y."/>
            <person name="Jogler C."/>
        </authorList>
    </citation>
    <scope>NUCLEOTIDE SEQUENCE [LARGE SCALE GENOMIC DNA]</scope>
    <source>
        <strain evidence="8 11">Pla163</strain>
    </source>
</reference>
<dbReference type="EMBL" id="CP036290">
    <property type="protein sequence ID" value="QDU84006.1"/>
    <property type="molecule type" value="Genomic_DNA"/>
</dbReference>
<comment type="function">
    <text evidence="1 6">Required for the transposition of the insertion element.</text>
</comment>
<evidence type="ECO:0000256" key="1">
    <source>
        <dbReference type="ARBA" id="ARBA00002190"/>
    </source>
</evidence>
<organism evidence="8 11">
    <name type="scientific">Rohdeia mirabilis</name>
    <dbReference type="NCBI Taxonomy" id="2528008"/>
    <lineage>
        <taxon>Bacteria</taxon>
        <taxon>Pseudomonadati</taxon>
        <taxon>Planctomycetota</taxon>
        <taxon>Planctomycetia</taxon>
        <taxon>Planctomycetia incertae sedis</taxon>
        <taxon>Rohdeia</taxon>
    </lineage>
</organism>
<evidence type="ECO:0000313" key="11">
    <source>
        <dbReference type="Proteomes" id="UP000319342"/>
    </source>
</evidence>
<evidence type="ECO:0000256" key="3">
    <source>
        <dbReference type="ARBA" id="ARBA00022578"/>
    </source>
</evidence>
<dbReference type="EMBL" id="CP036290">
    <property type="protein sequence ID" value="QDU83982.1"/>
    <property type="molecule type" value="Genomic_DNA"/>
</dbReference>